<evidence type="ECO:0000313" key="8">
    <source>
        <dbReference type="EMBL" id="XCH23374.1"/>
    </source>
</evidence>
<dbReference type="PROSITE" id="PS50110">
    <property type="entry name" value="RESPONSE_REGULATORY"/>
    <property type="match status" value="1"/>
</dbReference>
<evidence type="ECO:0000256" key="1">
    <source>
        <dbReference type="ARBA" id="ARBA00022553"/>
    </source>
</evidence>
<dbReference type="SMART" id="SM00448">
    <property type="entry name" value="REC"/>
    <property type="match status" value="1"/>
</dbReference>
<gene>
    <name evidence="8" type="ORF">ABV298_24080</name>
</gene>
<dbReference type="GO" id="GO:0003677">
    <property type="term" value="F:DNA binding"/>
    <property type="evidence" value="ECO:0007669"/>
    <property type="project" value="UniProtKB-KW"/>
</dbReference>
<keyword evidence="3" id="KW-0238">DNA-binding</keyword>
<evidence type="ECO:0000256" key="4">
    <source>
        <dbReference type="ARBA" id="ARBA00023163"/>
    </source>
</evidence>
<dbReference type="SUPFAM" id="SSF52172">
    <property type="entry name" value="CheY-like"/>
    <property type="match status" value="1"/>
</dbReference>
<dbReference type="EMBL" id="CP159289">
    <property type="protein sequence ID" value="XCH23374.1"/>
    <property type="molecule type" value="Genomic_DNA"/>
</dbReference>
<keyword evidence="1 5" id="KW-0597">Phosphoprotein</keyword>
<keyword evidence="4" id="KW-0804">Transcription</keyword>
<dbReference type="CDD" id="cd06170">
    <property type="entry name" value="LuxR_C_like"/>
    <property type="match status" value="1"/>
</dbReference>
<name>A0AAU8FH02_9BACT</name>
<dbReference type="GO" id="GO:0006355">
    <property type="term" value="P:regulation of DNA-templated transcription"/>
    <property type="evidence" value="ECO:0007669"/>
    <property type="project" value="InterPro"/>
</dbReference>
<dbReference type="InterPro" id="IPR039420">
    <property type="entry name" value="WalR-like"/>
</dbReference>
<evidence type="ECO:0000259" key="6">
    <source>
        <dbReference type="PROSITE" id="PS50043"/>
    </source>
</evidence>
<dbReference type="Pfam" id="PF00072">
    <property type="entry name" value="Response_reg"/>
    <property type="match status" value="1"/>
</dbReference>
<dbReference type="InterPro" id="IPR058245">
    <property type="entry name" value="NreC/VraR/RcsB-like_REC"/>
</dbReference>
<dbReference type="PROSITE" id="PS50043">
    <property type="entry name" value="HTH_LUXR_2"/>
    <property type="match status" value="1"/>
</dbReference>
<dbReference type="InterPro" id="IPR001789">
    <property type="entry name" value="Sig_transdc_resp-reg_receiver"/>
</dbReference>
<dbReference type="Pfam" id="PF00196">
    <property type="entry name" value="GerE"/>
    <property type="match status" value="1"/>
</dbReference>
<dbReference type="PANTHER" id="PTHR43214:SF41">
    <property type="entry name" value="NITRATE_NITRITE RESPONSE REGULATOR PROTEIN NARP"/>
    <property type="match status" value="1"/>
</dbReference>
<dbReference type="PRINTS" id="PR00038">
    <property type="entry name" value="HTHLUXR"/>
</dbReference>
<dbReference type="Gene3D" id="3.40.50.2300">
    <property type="match status" value="1"/>
</dbReference>
<dbReference type="Gene3D" id="1.10.10.10">
    <property type="entry name" value="Winged helix-like DNA-binding domain superfamily/Winged helix DNA-binding domain"/>
    <property type="match status" value="1"/>
</dbReference>
<dbReference type="SMART" id="SM00421">
    <property type="entry name" value="HTH_LUXR"/>
    <property type="match status" value="1"/>
</dbReference>
<evidence type="ECO:0000256" key="2">
    <source>
        <dbReference type="ARBA" id="ARBA00023015"/>
    </source>
</evidence>
<dbReference type="InterPro" id="IPR000792">
    <property type="entry name" value="Tscrpt_reg_LuxR_C"/>
</dbReference>
<dbReference type="InterPro" id="IPR011006">
    <property type="entry name" value="CheY-like_superfamily"/>
</dbReference>
<protein>
    <submittedName>
        <fullName evidence="8">Response regulator transcription factor</fullName>
    </submittedName>
</protein>
<feature type="modified residue" description="4-aspartylphosphate" evidence="5">
    <location>
        <position position="63"/>
    </location>
</feature>
<organism evidence="8">
    <name type="scientific">Dyadobacter sp. 676</name>
    <dbReference type="NCBI Taxonomy" id="3088362"/>
    <lineage>
        <taxon>Bacteria</taxon>
        <taxon>Pseudomonadati</taxon>
        <taxon>Bacteroidota</taxon>
        <taxon>Cytophagia</taxon>
        <taxon>Cytophagales</taxon>
        <taxon>Spirosomataceae</taxon>
        <taxon>Dyadobacter</taxon>
    </lineage>
</organism>
<dbReference type="SUPFAM" id="SSF46894">
    <property type="entry name" value="C-terminal effector domain of the bipartite response regulators"/>
    <property type="match status" value="1"/>
</dbReference>
<feature type="domain" description="HTH luxR-type" evidence="6">
    <location>
        <begin position="153"/>
        <end position="218"/>
    </location>
</feature>
<feature type="domain" description="Response regulatory" evidence="7">
    <location>
        <begin position="12"/>
        <end position="128"/>
    </location>
</feature>
<dbReference type="AlphaFoldDB" id="A0AAU8FH02"/>
<evidence type="ECO:0000256" key="3">
    <source>
        <dbReference type="ARBA" id="ARBA00023125"/>
    </source>
</evidence>
<proteinExistence type="predicted"/>
<dbReference type="RefSeq" id="WP_353718700.1">
    <property type="nucleotide sequence ID" value="NZ_CP159289.1"/>
</dbReference>
<dbReference type="GO" id="GO:0000160">
    <property type="term" value="P:phosphorelay signal transduction system"/>
    <property type="evidence" value="ECO:0007669"/>
    <property type="project" value="InterPro"/>
</dbReference>
<reference evidence="8" key="1">
    <citation type="submission" date="2024-06" db="EMBL/GenBank/DDBJ databases">
        <title>Sequencing and assembly of the genome of Dyadobacter sp. strain 676, a symbiont of Cyamopsis tetragonoloba.</title>
        <authorList>
            <person name="Guro P."/>
            <person name="Sazanova A."/>
            <person name="Kuznetsova I."/>
            <person name="Belimov A."/>
            <person name="Safronova V."/>
        </authorList>
    </citation>
    <scope>NUCLEOTIDE SEQUENCE</scope>
    <source>
        <strain evidence="8">676</strain>
    </source>
</reference>
<sequence length="219" mass="24717">MNHLENYSLPTRVLLVEDYAIIRLATKVLIKETFKSAIIHEAATLRDGISCLEAHEIDLVLLDIQLPDSEGVAMISKIRMVQPKVRILIFSGLNEQIYGLHYIKAGANGFLSKDATKDQMQAAISATLNDRRFLSEVMQGKILNENMYPGFVPENPLEALSIRELEVMDMLLDGLWVKEIANQLGLTESSVSTYKSKIFERLGVTTLIELYTEAEKFRQ</sequence>
<dbReference type="PANTHER" id="PTHR43214">
    <property type="entry name" value="TWO-COMPONENT RESPONSE REGULATOR"/>
    <property type="match status" value="1"/>
</dbReference>
<dbReference type="InterPro" id="IPR036388">
    <property type="entry name" value="WH-like_DNA-bd_sf"/>
</dbReference>
<evidence type="ECO:0000256" key="5">
    <source>
        <dbReference type="PROSITE-ProRule" id="PRU00169"/>
    </source>
</evidence>
<dbReference type="CDD" id="cd17535">
    <property type="entry name" value="REC_NarL-like"/>
    <property type="match status" value="1"/>
</dbReference>
<accession>A0AAU8FH02</accession>
<dbReference type="InterPro" id="IPR016032">
    <property type="entry name" value="Sig_transdc_resp-reg_C-effctor"/>
</dbReference>
<keyword evidence="2" id="KW-0805">Transcription regulation</keyword>
<evidence type="ECO:0000259" key="7">
    <source>
        <dbReference type="PROSITE" id="PS50110"/>
    </source>
</evidence>